<evidence type="ECO:0000313" key="1">
    <source>
        <dbReference type="EMBL" id="CAG8479206.1"/>
    </source>
</evidence>
<protein>
    <submittedName>
        <fullName evidence="1">184_t:CDS:1</fullName>
    </submittedName>
</protein>
<proteinExistence type="predicted"/>
<evidence type="ECO:0000313" key="2">
    <source>
        <dbReference type="Proteomes" id="UP000789366"/>
    </source>
</evidence>
<reference evidence="1" key="1">
    <citation type="submission" date="2021-06" db="EMBL/GenBank/DDBJ databases">
        <authorList>
            <person name="Kallberg Y."/>
            <person name="Tangrot J."/>
            <person name="Rosling A."/>
        </authorList>
    </citation>
    <scope>NUCLEOTIDE SEQUENCE</scope>
    <source>
        <strain evidence="1">28 12/20/2015</strain>
    </source>
</reference>
<name>A0ACA9KKQ8_9GLOM</name>
<accession>A0ACA9KKQ8</accession>
<sequence>EITLGLTYLHSKDIIHRDLHSKNILLNDDKILIADFGISKDLNENTISSSTNMACTPAYTEPKYLLGEGKSVVLDKKSDIYSLGILFWELSSGVPPFYGLSTVAIILEISKNQREKIIANTPLGYIDLYSKCWSSNPDQRPTLDKIKIELEKLSTETTVKFIINNITTHNQQAISPLTENLIFINDVTEISDDYFRDNKRVSFKENDFQYDESNVDTVFVGSTSGEEDLKLDASDVLIDSLEKIINENEISLYDHNEFTNFSNIGKTIEKAYWKNRGLTVALKSLKIDGENTIEKFSRERDHKR</sequence>
<feature type="non-terminal residue" evidence="1">
    <location>
        <position position="1"/>
    </location>
</feature>
<comment type="caution">
    <text evidence="1">The sequence shown here is derived from an EMBL/GenBank/DDBJ whole genome shotgun (WGS) entry which is preliminary data.</text>
</comment>
<dbReference type="EMBL" id="CAJVPW010001257">
    <property type="protein sequence ID" value="CAG8479206.1"/>
    <property type="molecule type" value="Genomic_DNA"/>
</dbReference>
<dbReference type="Proteomes" id="UP000789366">
    <property type="component" value="Unassembled WGS sequence"/>
</dbReference>
<gene>
    <name evidence="1" type="ORF">SPELUC_LOCUS2049</name>
</gene>
<organism evidence="1 2">
    <name type="scientific">Cetraspora pellucida</name>
    <dbReference type="NCBI Taxonomy" id="1433469"/>
    <lineage>
        <taxon>Eukaryota</taxon>
        <taxon>Fungi</taxon>
        <taxon>Fungi incertae sedis</taxon>
        <taxon>Mucoromycota</taxon>
        <taxon>Glomeromycotina</taxon>
        <taxon>Glomeromycetes</taxon>
        <taxon>Diversisporales</taxon>
        <taxon>Gigasporaceae</taxon>
        <taxon>Cetraspora</taxon>
    </lineage>
</organism>
<keyword evidence="2" id="KW-1185">Reference proteome</keyword>